<dbReference type="AlphaFoldDB" id="A0A3R6GJ82"/>
<evidence type="ECO:0000313" key="3">
    <source>
        <dbReference type="Proteomes" id="UP000283701"/>
    </source>
</evidence>
<dbReference type="SUPFAM" id="SSF55729">
    <property type="entry name" value="Acyl-CoA N-acyltransferases (Nat)"/>
    <property type="match status" value="1"/>
</dbReference>
<keyword evidence="2" id="KW-0808">Transferase</keyword>
<proteinExistence type="predicted"/>
<gene>
    <name evidence="2" type="ORF">DW654_11000</name>
</gene>
<dbReference type="InterPro" id="IPR016181">
    <property type="entry name" value="Acyl_CoA_acyltransferase"/>
</dbReference>
<dbReference type="Pfam" id="PF13302">
    <property type="entry name" value="Acetyltransf_3"/>
    <property type="match status" value="1"/>
</dbReference>
<dbReference type="PANTHER" id="PTHR43415:SF3">
    <property type="entry name" value="GNAT-FAMILY ACETYLTRANSFERASE"/>
    <property type="match status" value="1"/>
</dbReference>
<evidence type="ECO:0000259" key="1">
    <source>
        <dbReference type="PROSITE" id="PS51186"/>
    </source>
</evidence>
<dbReference type="InterPro" id="IPR000182">
    <property type="entry name" value="GNAT_dom"/>
</dbReference>
<feature type="domain" description="N-acetyltransferase" evidence="1">
    <location>
        <begin position="7"/>
        <end position="154"/>
    </location>
</feature>
<dbReference type="Proteomes" id="UP000283701">
    <property type="component" value="Unassembled WGS sequence"/>
</dbReference>
<dbReference type="PROSITE" id="PS51186">
    <property type="entry name" value="GNAT"/>
    <property type="match status" value="1"/>
</dbReference>
<dbReference type="Gene3D" id="3.40.630.30">
    <property type="match status" value="1"/>
</dbReference>
<dbReference type="PANTHER" id="PTHR43415">
    <property type="entry name" value="SPERMIDINE N(1)-ACETYLTRANSFERASE"/>
    <property type="match status" value="1"/>
</dbReference>
<dbReference type="GO" id="GO:0016747">
    <property type="term" value="F:acyltransferase activity, transferring groups other than amino-acyl groups"/>
    <property type="evidence" value="ECO:0007669"/>
    <property type="project" value="InterPro"/>
</dbReference>
<accession>A0A3R6GJ82</accession>
<dbReference type="EMBL" id="QRHP01000012">
    <property type="protein sequence ID" value="RHF83262.1"/>
    <property type="molecule type" value="Genomic_DNA"/>
</dbReference>
<protein>
    <submittedName>
        <fullName evidence="2">N-acetyltransferase</fullName>
    </submittedName>
</protein>
<name>A0A3R6GJ82_9FIRM</name>
<comment type="caution">
    <text evidence="2">The sequence shown here is derived from an EMBL/GenBank/DDBJ whole genome shotgun (WGS) entry which is preliminary data.</text>
</comment>
<organism evidence="2 3">
    <name type="scientific">Roseburia inulinivorans</name>
    <dbReference type="NCBI Taxonomy" id="360807"/>
    <lineage>
        <taxon>Bacteria</taxon>
        <taxon>Bacillati</taxon>
        <taxon>Bacillota</taxon>
        <taxon>Clostridia</taxon>
        <taxon>Lachnospirales</taxon>
        <taxon>Lachnospiraceae</taxon>
        <taxon>Roseburia</taxon>
    </lineage>
</organism>
<evidence type="ECO:0000313" key="2">
    <source>
        <dbReference type="EMBL" id="RHF83262.1"/>
    </source>
</evidence>
<sequence>MENDMQQYLRKATIEDMDLLFQWANDPVVRKNSFSTAEISYEEHTKWYHNLLKREDCIQYIYMDGDCPVGQVRITLKDDEAEIGYSICAEKRALGYGIKLLALISKKVWEDFPHVKKVYGEVKPENTASQKAFLHAGYTETYRVFEVTKGKGCN</sequence>
<reference evidence="2 3" key="1">
    <citation type="submission" date="2018-08" db="EMBL/GenBank/DDBJ databases">
        <title>A genome reference for cultivated species of the human gut microbiota.</title>
        <authorList>
            <person name="Zou Y."/>
            <person name="Xue W."/>
            <person name="Luo G."/>
        </authorList>
    </citation>
    <scope>NUCLEOTIDE SEQUENCE [LARGE SCALE GENOMIC DNA]</scope>
    <source>
        <strain evidence="2 3">AM23-23AC</strain>
    </source>
</reference>